<reference evidence="14" key="1">
    <citation type="submission" date="2017-02" db="UniProtKB">
        <authorList>
            <consortium name="WormBaseParasite"/>
        </authorList>
    </citation>
    <scope>IDENTIFICATION</scope>
</reference>
<dbReference type="GO" id="GO:0006508">
    <property type="term" value="P:proteolysis"/>
    <property type="evidence" value="ECO:0007669"/>
    <property type="project" value="UniProtKB-KW"/>
</dbReference>
<dbReference type="PANTHER" id="PTHR10127:SF780">
    <property type="entry name" value="METALLOENDOPEPTIDASE"/>
    <property type="match status" value="1"/>
</dbReference>
<dbReference type="SMART" id="SM00235">
    <property type="entry name" value="ZnMc"/>
    <property type="match status" value="1"/>
</dbReference>
<evidence type="ECO:0000313" key="14">
    <source>
        <dbReference type="WBParaSite" id="PTRK_0000252810.1"/>
    </source>
</evidence>
<dbReference type="AlphaFoldDB" id="A0A0N4Z5Y5"/>
<dbReference type="InterPro" id="IPR006026">
    <property type="entry name" value="Peptidase_Metallo"/>
</dbReference>
<dbReference type="InterPro" id="IPR000859">
    <property type="entry name" value="CUB_dom"/>
</dbReference>
<feature type="domain" description="Peptidase M12A" evidence="12">
    <location>
        <begin position="43"/>
        <end position="242"/>
    </location>
</feature>
<dbReference type="PROSITE" id="PS01180">
    <property type="entry name" value="CUB"/>
    <property type="match status" value="1"/>
</dbReference>
<feature type="binding site" evidence="9">
    <location>
        <position position="149"/>
    </location>
    <ligand>
        <name>Zn(2+)</name>
        <dbReference type="ChEBI" id="CHEBI:29105"/>
        <note>catalytic</note>
    </ligand>
</feature>
<feature type="domain" description="CUB" evidence="11">
    <location>
        <begin position="286"/>
        <end position="392"/>
    </location>
</feature>
<keyword evidence="2 9" id="KW-0645">Protease</keyword>
<comment type="cofactor">
    <cofactor evidence="9 10">
        <name>Zn(2+)</name>
        <dbReference type="ChEBI" id="CHEBI:29105"/>
    </cofactor>
    <text evidence="9 10">Binds 1 zinc ion per subunit.</text>
</comment>
<feature type="active site" evidence="9">
    <location>
        <position position="140"/>
    </location>
</feature>
<feature type="binding site" evidence="9">
    <location>
        <position position="143"/>
    </location>
    <ligand>
        <name>Zn(2+)</name>
        <dbReference type="ChEBI" id="CHEBI:29105"/>
        <note>catalytic</note>
    </ligand>
</feature>
<feature type="disulfide bond" evidence="9">
    <location>
        <begin position="108"/>
        <end position="130"/>
    </location>
</feature>
<dbReference type="GO" id="GO:0004222">
    <property type="term" value="F:metalloendopeptidase activity"/>
    <property type="evidence" value="ECO:0007669"/>
    <property type="project" value="UniProtKB-UniRule"/>
</dbReference>
<dbReference type="SUPFAM" id="SSF49854">
    <property type="entry name" value="Spermadhesin, CUB domain"/>
    <property type="match status" value="1"/>
</dbReference>
<evidence type="ECO:0000259" key="12">
    <source>
        <dbReference type="PROSITE" id="PS51864"/>
    </source>
</evidence>
<keyword evidence="3 9" id="KW-0479">Metal-binding</keyword>
<evidence type="ECO:0000256" key="5">
    <source>
        <dbReference type="ARBA" id="ARBA00022833"/>
    </source>
</evidence>
<sequence length="394" mass="46211">MFFNILIYCFISTNLLLKVSNFQIVNKNDKNEYLEKIYSRNKRGIYFDEFVKFTKFPIPYTLFKPVKKDIVEAAIKSIEKETCIRFQNVKKFKGAGLRFIVDKNFELCYSSLTGKDIFDLPQDISIRDKCENHLGSVQHEIVHALGIDHEHNRPDRDKYIIINKKNLKPIYHYLFNITSKDIVHNYNLPYDYGSIMHYERLAGHIKNQTTIITRNKHYQYTIGNNKYFSFNDVYLLNKHYCSKKCKVFPKCNNGGYPNPNNCKVCKCPTFYEGPLCSFVKNSLKICGQKILNVDKVPKIIQIKGKYDCYYVLKTTKGFRIRATIIDSYLLDMDPCPHGTGLDIKFLKDKTISPASFCGRKRNYVITSLSNDMLIHYTGKFQNHFFKLRYQSVKV</sequence>
<protein>
    <recommendedName>
        <fullName evidence="10">Metalloendopeptidase</fullName>
        <ecNumber evidence="10">3.4.24.-</ecNumber>
    </recommendedName>
</protein>
<dbReference type="PRINTS" id="PR00480">
    <property type="entry name" value="ASTACIN"/>
</dbReference>
<feature type="signal peptide" evidence="10">
    <location>
        <begin position="1"/>
        <end position="21"/>
    </location>
</feature>
<keyword evidence="10" id="KW-0732">Signal</keyword>
<keyword evidence="7 9" id="KW-1015">Disulfide bond</keyword>
<dbReference type="PANTHER" id="PTHR10127">
    <property type="entry name" value="DISCOIDIN, CUB, EGF, LAMININ , AND ZINC METALLOPROTEASE DOMAIN CONTAINING"/>
    <property type="match status" value="1"/>
</dbReference>
<dbReference type="WBParaSite" id="PTRK_0000252810.1">
    <property type="protein sequence ID" value="PTRK_0000252810.1"/>
    <property type="gene ID" value="PTRK_0000252810"/>
</dbReference>
<evidence type="ECO:0000256" key="2">
    <source>
        <dbReference type="ARBA" id="ARBA00022670"/>
    </source>
</evidence>
<dbReference type="GO" id="GO:0008270">
    <property type="term" value="F:zinc ion binding"/>
    <property type="evidence" value="ECO:0007669"/>
    <property type="project" value="UniProtKB-UniRule"/>
</dbReference>
<evidence type="ECO:0000256" key="6">
    <source>
        <dbReference type="ARBA" id="ARBA00023049"/>
    </source>
</evidence>
<dbReference type="SUPFAM" id="SSF55486">
    <property type="entry name" value="Metalloproteases ('zincins'), catalytic domain"/>
    <property type="match status" value="1"/>
</dbReference>
<evidence type="ECO:0000313" key="13">
    <source>
        <dbReference type="Proteomes" id="UP000038045"/>
    </source>
</evidence>
<dbReference type="EC" id="3.4.24.-" evidence="10"/>
<evidence type="ECO:0000256" key="8">
    <source>
        <dbReference type="PROSITE-ProRule" id="PRU00059"/>
    </source>
</evidence>
<evidence type="ECO:0000256" key="7">
    <source>
        <dbReference type="ARBA" id="ARBA00023157"/>
    </source>
</evidence>
<keyword evidence="4 9" id="KW-0378">Hydrolase</keyword>
<evidence type="ECO:0000256" key="1">
    <source>
        <dbReference type="ARBA" id="ARBA00022536"/>
    </source>
</evidence>
<evidence type="ECO:0000259" key="11">
    <source>
        <dbReference type="PROSITE" id="PS01180"/>
    </source>
</evidence>
<keyword evidence="1" id="KW-0245">EGF-like domain</keyword>
<dbReference type="Pfam" id="PF01400">
    <property type="entry name" value="Astacin"/>
    <property type="match status" value="1"/>
</dbReference>
<evidence type="ECO:0000256" key="4">
    <source>
        <dbReference type="ARBA" id="ARBA00022801"/>
    </source>
</evidence>
<accession>A0A0N4Z5Y5</accession>
<keyword evidence="6 9" id="KW-0482">Metalloprotease</keyword>
<name>A0A0N4Z5Y5_PARTI</name>
<evidence type="ECO:0000256" key="9">
    <source>
        <dbReference type="PROSITE-ProRule" id="PRU01211"/>
    </source>
</evidence>
<feature type="binding site" evidence="9">
    <location>
        <position position="139"/>
    </location>
    <ligand>
        <name>Zn(2+)</name>
        <dbReference type="ChEBI" id="CHEBI:29105"/>
        <note>catalytic</note>
    </ligand>
</feature>
<keyword evidence="13" id="KW-1185">Reference proteome</keyword>
<organism evidence="13 14">
    <name type="scientific">Parastrongyloides trichosuri</name>
    <name type="common">Possum-specific nematode worm</name>
    <dbReference type="NCBI Taxonomy" id="131310"/>
    <lineage>
        <taxon>Eukaryota</taxon>
        <taxon>Metazoa</taxon>
        <taxon>Ecdysozoa</taxon>
        <taxon>Nematoda</taxon>
        <taxon>Chromadorea</taxon>
        <taxon>Rhabditida</taxon>
        <taxon>Tylenchina</taxon>
        <taxon>Panagrolaimomorpha</taxon>
        <taxon>Strongyloidoidea</taxon>
        <taxon>Strongyloididae</taxon>
        <taxon>Parastrongyloides</taxon>
    </lineage>
</organism>
<comment type="caution">
    <text evidence="8">Lacks conserved residue(s) required for the propagation of feature annotation.</text>
</comment>
<dbReference type="InterPro" id="IPR035914">
    <property type="entry name" value="Sperma_CUB_dom_sf"/>
</dbReference>
<dbReference type="Gene3D" id="2.60.120.290">
    <property type="entry name" value="Spermadhesin, CUB domain"/>
    <property type="match status" value="1"/>
</dbReference>
<dbReference type="PROSITE" id="PS51864">
    <property type="entry name" value="ASTACIN"/>
    <property type="match status" value="1"/>
</dbReference>
<dbReference type="Gene3D" id="3.40.390.10">
    <property type="entry name" value="Collagenase (Catalytic Domain)"/>
    <property type="match status" value="1"/>
</dbReference>
<dbReference type="InterPro" id="IPR024079">
    <property type="entry name" value="MetalloPept_cat_dom_sf"/>
</dbReference>
<keyword evidence="5 9" id="KW-0862">Zinc</keyword>
<evidence type="ECO:0000256" key="3">
    <source>
        <dbReference type="ARBA" id="ARBA00022723"/>
    </source>
</evidence>
<evidence type="ECO:0000256" key="10">
    <source>
        <dbReference type="RuleBase" id="RU361183"/>
    </source>
</evidence>
<feature type="chain" id="PRO_5005733221" description="Metalloendopeptidase" evidence="10">
    <location>
        <begin position="22"/>
        <end position="394"/>
    </location>
</feature>
<proteinExistence type="predicted"/>
<dbReference type="Proteomes" id="UP000038045">
    <property type="component" value="Unplaced"/>
</dbReference>
<dbReference type="InterPro" id="IPR001506">
    <property type="entry name" value="Peptidase_M12A"/>
</dbReference>